<dbReference type="Proteomes" id="UP001222770">
    <property type="component" value="Unassembled WGS sequence"/>
</dbReference>
<sequence length="154" mass="15422">MATGDTVPAAFTSCARDRGFTLIEALVVLAVVGLIAGLAYPAIERAQAGLALREARGAAEATLASARARALRTGAPVDLSAGRQGLALNGRVARPEAVSPVRIEIAPADIRFLPDGSVTGGRVTLIAANGSTTFAIAPGTGTVTSLEGQGATSR</sequence>
<protein>
    <submittedName>
        <fullName evidence="2">Prepilin-type N-terminal cleavage/methylation domain-containing protein</fullName>
    </submittedName>
</protein>
<dbReference type="InterPro" id="IPR045584">
    <property type="entry name" value="Pilin-like"/>
</dbReference>
<dbReference type="PROSITE" id="PS00409">
    <property type="entry name" value="PROKAR_NTER_METHYL"/>
    <property type="match status" value="1"/>
</dbReference>
<dbReference type="NCBIfam" id="TIGR02532">
    <property type="entry name" value="IV_pilin_GFxxxE"/>
    <property type="match status" value="1"/>
</dbReference>
<keyword evidence="1" id="KW-0472">Membrane</keyword>
<dbReference type="InterPro" id="IPR012902">
    <property type="entry name" value="N_methyl_site"/>
</dbReference>
<name>A0ABT6CKE4_9SPHN</name>
<evidence type="ECO:0000313" key="2">
    <source>
        <dbReference type="EMBL" id="MDF8334372.1"/>
    </source>
</evidence>
<dbReference type="Pfam" id="PF07963">
    <property type="entry name" value="N_methyl"/>
    <property type="match status" value="1"/>
</dbReference>
<gene>
    <name evidence="2" type="ORF">POM99_14270</name>
</gene>
<feature type="transmembrane region" description="Helical" evidence="1">
    <location>
        <begin position="20"/>
        <end position="43"/>
    </location>
</feature>
<reference evidence="2 3" key="1">
    <citation type="submission" date="2023-03" db="EMBL/GenBank/DDBJ databases">
        <title>Novosphingobium cyanobacteriorum sp. nov., isolated from a eutrophic reservoir during the Microcystis bloom period.</title>
        <authorList>
            <person name="Kang M."/>
            <person name="Le V."/>
            <person name="Ko S.-R."/>
            <person name="Lee S.-A."/>
            <person name="Ahn C.-Y."/>
        </authorList>
    </citation>
    <scope>NUCLEOTIDE SEQUENCE [LARGE SCALE GENOMIC DNA]</scope>
    <source>
        <strain evidence="2 3">HBC54</strain>
    </source>
</reference>
<evidence type="ECO:0000313" key="3">
    <source>
        <dbReference type="Proteomes" id="UP001222770"/>
    </source>
</evidence>
<evidence type="ECO:0000256" key="1">
    <source>
        <dbReference type="SAM" id="Phobius"/>
    </source>
</evidence>
<dbReference type="Gene3D" id="3.30.700.10">
    <property type="entry name" value="Glycoprotein, Type 4 Pilin"/>
    <property type="match status" value="1"/>
</dbReference>
<keyword evidence="3" id="KW-1185">Reference proteome</keyword>
<comment type="caution">
    <text evidence="2">The sequence shown here is derived from an EMBL/GenBank/DDBJ whole genome shotgun (WGS) entry which is preliminary data.</text>
</comment>
<dbReference type="SUPFAM" id="SSF54523">
    <property type="entry name" value="Pili subunits"/>
    <property type="match status" value="1"/>
</dbReference>
<proteinExistence type="predicted"/>
<keyword evidence="1" id="KW-1133">Transmembrane helix</keyword>
<accession>A0ABT6CKE4</accession>
<keyword evidence="1" id="KW-0812">Transmembrane</keyword>
<dbReference type="EMBL" id="JAROCY010000013">
    <property type="protein sequence ID" value="MDF8334372.1"/>
    <property type="molecule type" value="Genomic_DNA"/>
</dbReference>
<organism evidence="2 3">
    <name type="scientific">Novosphingobium cyanobacteriorum</name>
    <dbReference type="NCBI Taxonomy" id="3024215"/>
    <lineage>
        <taxon>Bacteria</taxon>
        <taxon>Pseudomonadati</taxon>
        <taxon>Pseudomonadota</taxon>
        <taxon>Alphaproteobacteria</taxon>
        <taxon>Sphingomonadales</taxon>
        <taxon>Sphingomonadaceae</taxon>
        <taxon>Novosphingobium</taxon>
    </lineage>
</organism>